<feature type="transmembrane region" description="Helical" evidence="1">
    <location>
        <begin position="258"/>
        <end position="277"/>
    </location>
</feature>
<gene>
    <name evidence="2" type="ORF">IAD20_04105</name>
</gene>
<evidence type="ECO:0000256" key="1">
    <source>
        <dbReference type="SAM" id="Phobius"/>
    </source>
</evidence>
<dbReference type="EMBL" id="DVNC01000028">
    <property type="protein sequence ID" value="HIU53246.1"/>
    <property type="molecule type" value="Genomic_DNA"/>
</dbReference>
<sequence>MSGKKEKLKKSKPAENCTFLPPRVSDDGAVRLPAVKLIYLPFGIMVDKFVLLLKLGSFYALLLSLVSFVFGYAYICNLPLVRNFPCAVGGSFLPLYFLFKYVLLLGFAVKWYQTAFLGCTLGWKNIFPVCRRDFLSMGLLAGFFLLNLAPVLSFYLLLIREPNPDAAIEVAYFACVSVGFLVPFAVMRFYSLFGLAVEGCRLPSWSEVWQLSRGNTLRILIALFFIFFLTLFAFLNFYLLMRGYETQSTLWLGISSEFVYDLMLLMLLSLFVNHCYIQKLFMFGETVNETND</sequence>
<reference evidence="2" key="2">
    <citation type="journal article" date="2021" name="PeerJ">
        <title>Extensive microbial diversity within the chicken gut microbiome revealed by metagenomics and culture.</title>
        <authorList>
            <person name="Gilroy R."/>
            <person name="Ravi A."/>
            <person name="Getino M."/>
            <person name="Pursley I."/>
            <person name="Horton D.L."/>
            <person name="Alikhan N.F."/>
            <person name="Baker D."/>
            <person name="Gharbi K."/>
            <person name="Hall N."/>
            <person name="Watson M."/>
            <person name="Adriaenssens E.M."/>
            <person name="Foster-Nyarko E."/>
            <person name="Jarju S."/>
            <person name="Secka A."/>
            <person name="Antonio M."/>
            <person name="Oren A."/>
            <person name="Chaudhuri R.R."/>
            <person name="La Ragione R."/>
            <person name="Hildebrand F."/>
            <person name="Pallen M.J."/>
        </authorList>
    </citation>
    <scope>NUCLEOTIDE SEQUENCE</scope>
    <source>
        <strain evidence="2">ChiW3-316</strain>
    </source>
</reference>
<proteinExistence type="predicted"/>
<accession>A0A9D1M470</accession>
<protein>
    <submittedName>
        <fullName evidence="2">Uncharacterized protein</fullName>
    </submittedName>
</protein>
<feature type="transmembrane region" description="Helical" evidence="1">
    <location>
        <begin position="134"/>
        <end position="158"/>
    </location>
</feature>
<dbReference type="Proteomes" id="UP000824107">
    <property type="component" value="Unassembled WGS sequence"/>
</dbReference>
<dbReference type="AlphaFoldDB" id="A0A9D1M470"/>
<feature type="transmembrane region" description="Helical" evidence="1">
    <location>
        <begin position="217"/>
        <end position="238"/>
    </location>
</feature>
<keyword evidence="1" id="KW-1133">Transmembrane helix</keyword>
<keyword evidence="1" id="KW-0812">Transmembrane</keyword>
<organism evidence="2 3">
    <name type="scientific">Candidatus Scatocola faecipullorum</name>
    <dbReference type="NCBI Taxonomy" id="2840917"/>
    <lineage>
        <taxon>Bacteria</taxon>
        <taxon>Pseudomonadati</taxon>
        <taxon>Pseudomonadota</taxon>
        <taxon>Alphaproteobacteria</taxon>
        <taxon>Rhodospirillales</taxon>
        <taxon>Rhodospirillaceae</taxon>
        <taxon>Rhodospirillaceae incertae sedis</taxon>
        <taxon>Candidatus Scatocola</taxon>
    </lineage>
</organism>
<evidence type="ECO:0000313" key="2">
    <source>
        <dbReference type="EMBL" id="HIU53246.1"/>
    </source>
</evidence>
<evidence type="ECO:0000313" key="3">
    <source>
        <dbReference type="Proteomes" id="UP000824107"/>
    </source>
</evidence>
<comment type="caution">
    <text evidence="2">The sequence shown here is derived from an EMBL/GenBank/DDBJ whole genome shotgun (WGS) entry which is preliminary data.</text>
</comment>
<name>A0A9D1M470_9PROT</name>
<keyword evidence="1" id="KW-0472">Membrane</keyword>
<feature type="transmembrane region" description="Helical" evidence="1">
    <location>
        <begin position="51"/>
        <end position="75"/>
    </location>
</feature>
<reference evidence="2" key="1">
    <citation type="submission" date="2020-10" db="EMBL/GenBank/DDBJ databases">
        <authorList>
            <person name="Gilroy R."/>
        </authorList>
    </citation>
    <scope>NUCLEOTIDE SEQUENCE</scope>
    <source>
        <strain evidence="2">ChiW3-316</strain>
    </source>
</reference>
<feature type="transmembrane region" description="Helical" evidence="1">
    <location>
        <begin position="170"/>
        <end position="196"/>
    </location>
</feature>
<feature type="transmembrane region" description="Helical" evidence="1">
    <location>
        <begin position="95"/>
        <end position="113"/>
    </location>
</feature>